<dbReference type="EMBL" id="BALG01000125">
    <property type="protein sequence ID" value="GAC42633.1"/>
    <property type="molecule type" value="Genomic_DNA"/>
</dbReference>
<organism evidence="1 2">
    <name type="scientific">Paenibacillus popilliae ATCC 14706</name>
    <dbReference type="NCBI Taxonomy" id="1212764"/>
    <lineage>
        <taxon>Bacteria</taxon>
        <taxon>Bacillati</taxon>
        <taxon>Bacillota</taxon>
        <taxon>Bacilli</taxon>
        <taxon>Bacillales</taxon>
        <taxon>Paenibacillaceae</taxon>
        <taxon>Paenibacillus</taxon>
    </lineage>
</organism>
<keyword evidence="2" id="KW-1185">Reference proteome</keyword>
<gene>
    <name evidence="1" type="ORF">PPOP_1991</name>
</gene>
<dbReference type="AlphaFoldDB" id="M9M5L4"/>
<comment type="caution">
    <text evidence="1">The sequence shown here is derived from an EMBL/GenBank/DDBJ whole genome shotgun (WGS) entry which is preliminary data.</text>
</comment>
<name>M9M5L4_PAEPP</name>
<reference evidence="1 2" key="1">
    <citation type="submission" date="2012-10" db="EMBL/GenBank/DDBJ databases">
        <title>Draft Genome Sequence of Paenibacillus popilliae ATCC 14706T.</title>
        <authorList>
            <person name="Iiyama K."/>
            <person name="Mori K."/>
            <person name="Mon H."/>
            <person name="Chieda Y."/>
            <person name="Lee J.M."/>
            <person name="Kusakabe T."/>
            <person name="Tashiro K."/>
            <person name="Asano S."/>
            <person name="Yasunaga-Aoki C."/>
            <person name="Shimizu S."/>
        </authorList>
    </citation>
    <scope>NUCLEOTIDE SEQUENCE [LARGE SCALE GENOMIC DNA]</scope>
    <source>
        <strain evidence="1 2">ATCC 14706</strain>
    </source>
</reference>
<evidence type="ECO:0000313" key="2">
    <source>
        <dbReference type="Proteomes" id="UP000029453"/>
    </source>
</evidence>
<evidence type="ECO:0000313" key="1">
    <source>
        <dbReference type="EMBL" id="GAC42633.1"/>
    </source>
</evidence>
<dbReference type="Proteomes" id="UP000029453">
    <property type="component" value="Unassembled WGS sequence"/>
</dbReference>
<accession>M9M5L4</accession>
<protein>
    <submittedName>
        <fullName evidence="1">Uncharacterized protein</fullName>
    </submittedName>
</protein>
<proteinExistence type="predicted"/>
<sequence>MDIPAEGGGRGLAEAISGFARARFMSASVSLELTEQALHQHAMVDLWPCDAVRLMETGEVDRSVPSAVLVLFGEAAERRQLPRWYACQMFKADM</sequence>